<name>A0ABW3MG10_9PSEU</name>
<accession>A0ABW3MG10</accession>
<protein>
    <submittedName>
        <fullName evidence="1">DUF4291 family protein</fullName>
    </submittedName>
</protein>
<dbReference type="Proteomes" id="UP001597045">
    <property type="component" value="Unassembled WGS sequence"/>
</dbReference>
<dbReference type="Pfam" id="PF14124">
    <property type="entry name" value="DUF4291"/>
    <property type="match status" value="1"/>
</dbReference>
<dbReference type="InterPro" id="IPR025633">
    <property type="entry name" value="DUF4291"/>
</dbReference>
<keyword evidence="2" id="KW-1185">Reference proteome</keyword>
<evidence type="ECO:0000313" key="1">
    <source>
        <dbReference type="EMBL" id="MFD1049592.1"/>
    </source>
</evidence>
<dbReference type="PANTHER" id="PTHR38567">
    <property type="entry name" value="DUF4291 DOMAIN-CONTAINING PROTEIN"/>
    <property type="match status" value="1"/>
</dbReference>
<sequence>MTPERQVRALYTEDTVTVYQAYNPVLGTYAATHGRFPPTYNRDRMTWIKPSFLWMMYRSGWATKHRQERVLAIEITRDGTGNANSWTRSTGCARTSPR</sequence>
<dbReference type="PANTHER" id="PTHR38567:SF1">
    <property type="entry name" value="DUF4291 DOMAIN-CONTAINING PROTEIN"/>
    <property type="match status" value="1"/>
</dbReference>
<comment type="caution">
    <text evidence="1">The sequence shown here is derived from an EMBL/GenBank/DDBJ whole genome shotgun (WGS) entry which is preliminary data.</text>
</comment>
<gene>
    <name evidence="1" type="ORF">ACFQ1S_30725</name>
</gene>
<evidence type="ECO:0000313" key="2">
    <source>
        <dbReference type="Proteomes" id="UP001597045"/>
    </source>
</evidence>
<reference evidence="2" key="1">
    <citation type="journal article" date="2019" name="Int. J. Syst. Evol. Microbiol.">
        <title>The Global Catalogue of Microorganisms (GCM) 10K type strain sequencing project: providing services to taxonomists for standard genome sequencing and annotation.</title>
        <authorList>
            <consortium name="The Broad Institute Genomics Platform"/>
            <consortium name="The Broad Institute Genome Sequencing Center for Infectious Disease"/>
            <person name="Wu L."/>
            <person name="Ma J."/>
        </authorList>
    </citation>
    <scope>NUCLEOTIDE SEQUENCE [LARGE SCALE GENOMIC DNA]</scope>
    <source>
        <strain evidence="2">JCM 31486</strain>
    </source>
</reference>
<feature type="non-terminal residue" evidence="1">
    <location>
        <position position="98"/>
    </location>
</feature>
<dbReference type="EMBL" id="JBHTIS010002275">
    <property type="protein sequence ID" value="MFD1049592.1"/>
    <property type="molecule type" value="Genomic_DNA"/>
</dbReference>
<proteinExistence type="predicted"/>
<organism evidence="1 2">
    <name type="scientific">Kibdelosporangium lantanae</name>
    <dbReference type="NCBI Taxonomy" id="1497396"/>
    <lineage>
        <taxon>Bacteria</taxon>
        <taxon>Bacillati</taxon>
        <taxon>Actinomycetota</taxon>
        <taxon>Actinomycetes</taxon>
        <taxon>Pseudonocardiales</taxon>
        <taxon>Pseudonocardiaceae</taxon>
        <taxon>Kibdelosporangium</taxon>
    </lineage>
</organism>